<evidence type="ECO:0000313" key="5">
    <source>
        <dbReference type="EMBL" id="EKC57434.1"/>
    </source>
</evidence>
<gene>
    <name evidence="5" type="ORF">OBE_10532</name>
</gene>
<reference evidence="5" key="1">
    <citation type="journal article" date="2013" name="Environ. Microbiol.">
        <title>Microbiota from the distal guts of lean and obese adolescents exhibit partial functional redundancy besides clear differences in community structure.</title>
        <authorList>
            <person name="Ferrer M."/>
            <person name="Ruiz A."/>
            <person name="Lanza F."/>
            <person name="Haange S.B."/>
            <person name="Oberbach A."/>
            <person name="Till H."/>
            <person name="Bargiela R."/>
            <person name="Campoy C."/>
            <person name="Segura M.T."/>
            <person name="Richter M."/>
            <person name="von Bergen M."/>
            <person name="Seifert J."/>
            <person name="Suarez A."/>
        </authorList>
    </citation>
    <scope>NUCLEOTIDE SEQUENCE</scope>
</reference>
<dbReference type="Pfam" id="PF01420">
    <property type="entry name" value="Methylase_S"/>
    <property type="match status" value="1"/>
</dbReference>
<name>K1SPY8_9ZZZZ</name>
<feature type="non-terminal residue" evidence="5">
    <location>
        <position position="1"/>
    </location>
</feature>
<dbReference type="InterPro" id="IPR000055">
    <property type="entry name" value="Restrct_endonuc_typeI_TRD"/>
</dbReference>
<proteinExistence type="inferred from homology"/>
<comment type="caution">
    <text evidence="5">The sequence shown here is derived from an EMBL/GenBank/DDBJ whole genome shotgun (WGS) entry which is preliminary data.</text>
</comment>
<evidence type="ECO:0000259" key="4">
    <source>
        <dbReference type="Pfam" id="PF01420"/>
    </source>
</evidence>
<accession>K1SPY8</accession>
<sequence length="175" mass="19551">TANQGEDKSHTLGIESWKPFKVNELFEVKYGINMELNTCIEAEDGDPDAINFVARTESNNGVSARVKPVEGKEPQPAGLITCAGGGSVLSTFLQEEPFYSGRDLYLLIPLQPMSKLAKLFCITVLKANKYRYSYGRQANITLPYLELLLPATVEGQPDFDFMENYMRSLPYGDRI</sequence>
<comment type="similarity">
    <text evidence="1">Belongs to the type-I restriction system S methylase family.</text>
</comment>
<dbReference type="InterPro" id="IPR044946">
    <property type="entry name" value="Restrct_endonuc_typeI_TRD_sf"/>
</dbReference>
<evidence type="ECO:0000256" key="3">
    <source>
        <dbReference type="ARBA" id="ARBA00023125"/>
    </source>
</evidence>
<keyword evidence="2" id="KW-0680">Restriction system</keyword>
<dbReference type="GO" id="GO:0009307">
    <property type="term" value="P:DNA restriction-modification system"/>
    <property type="evidence" value="ECO:0007669"/>
    <property type="project" value="UniProtKB-KW"/>
</dbReference>
<dbReference type="GO" id="GO:0003677">
    <property type="term" value="F:DNA binding"/>
    <property type="evidence" value="ECO:0007669"/>
    <property type="project" value="UniProtKB-KW"/>
</dbReference>
<keyword evidence="3" id="KW-0238">DNA-binding</keyword>
<dbReference type="AlphaFoldDB" id="K1SPY8"/>
<dbReference type="Gene3D" id="3.90.220.20">
    <property type="entry name" value="DNA methylase specificity domains"/>
    <property type="match status" value="1"/>
</dbReference>
<feature type="domain" description="Type I restriction modification DNA specificity" evidence="4">
    <location>
        <begin position="15"/>
        <end position="167"/>
    </location>
</feature>
<protein>
    <submittedName>
        <fullName evidence="5">Protein containing DUF1603</fullName>
    </submittedName>
</protein>
<evidence type="ECO:0000256" key="1">
    <source>
        <dbReference type="ARBA" id="ARBA00010923"/>
    </source>
</evidence>
<dbReference type="EMBL" id="AJWZ01007249">
    <property type="protein sequence ID" value="EKC57434.1"/>
    <property type="molecule type" value="Genomic_DNA"/>
</dbReference>
<evidence type="ECO:0000256" key="2">
    <source>
        <dbReference type="ARBA" id="ARBA00022747"/>
    </source>
</evidence>
<organism evidence="5">
    <name type="scientific">human gut metagenome</name>
    <dbReference type="NCBI Taxonomy" id="408170"/>
    <lineage>
        <taxon>unclassified sequences</taxon>
        <taxon>metagenomes</taxon>
        <taxon>organismal metagenomes</taxon>
    </lineage>
</organism>